<gene>
    <name evidence="3" type="ORF">D0C37_30335</name>
</gene>
<dbReference type="EMBL" id="CP031742">
    <property type="protein sequence ID" value="AXQ58483.1"/>
    <property type="molecule type" value="Genomic_DNA"/>
</dbReference>
<keyword evidence="2" id="KW-0732">Signal</keyword>
<dbReference type="RefSeq" id="WP_117350698.1">
    <property type="nucleotide sequence ID" value="NZ_CP031742.1"/>
</dbReference>
<keyword evidence="1" id="KW-1133">Transmembrane helix</keyword>
<protein>
    <recommendedName>
        <fullName evidence="5">Integral membrane protein</fullName>
    </recommendedName>
</protein>
<keyword evidence="1" id="KW-0812">Transmembrane</keyword>
<feature type="signal peptide" evidence="2">
    <location>
        <begin position="1"/>
        <end position="25"/>
    </location>
</feature>
<evidence type="ECO:0000256" key="2">
    <source>
        <dbReference type="SAM" id="SignalP"/>
    </source>
</evidence>
<evidence type="ECO:0000256" key="1">
    <source>
        <dbReference type="SAM" id="Phobius"/>
    </source>
</evidence>
<sequence length="169" mass="16427">MRTPRARTAAAACVLLALSAPSAAANSGTGTGTGTGNIVVAPAVTTRDEPVTVTVHAASCRTGSASSPAFGETRLTPQPDGAGGHATPAVSRDVAPGSYDITVTCDDGRSVTRTAAFTVINGAVRGGEGAAGGASTADLIIGGLMVASALIGGGVLWLRGEGREDRPAA</sequence>
<organism evidence="3 4">
    <name type="scientific">Streptomyces koyangensis</name>
    <dbReference type="NCBI Taxonomy" id="188770"/>
    <lineage>
        <taxon>Bacteria</taxon>
        <taxon>Bacillati</taxon>
        <taxon>Actinomycetota</taxon>
        <taxon>Actinomycetes</taxon>
        <taxon>Kitasatosporales</taxon>
        <taxon>Streptomycetaceae</taxon>
        <taxon>Streptomyces</taxon>
        <taxon>Streptomyces aurantiacus group</taxon>
    </lineage>
</organism>
<evidence type="ECO:0000313" key="3">
    <source>
        <dbReference type="EMBL" id="AXQ58483.1"/>
    </source>
</evidence>
<evidence type="ECO:0008006" key="5">
    <source>
        <dbReference type="Google" id="ProtNLM"/>
    </source>
</evidence>
<proteinExistence type="predicted"/>
<reference evidence="3 4" key="1">
    <citation type="submission" date="2018-08" db="EMBL/GenBank/DDBJ databases">
        <authorList>
            <person name="Ferrada E.E."/>
            <person name="Latorre B.A."/>
        </authorList>
    </citation>
    <scope>NUCLEOTIDE SEQUENCE [LARGE SCALE GENOMIC DNA]</scope>
    <source>
        <strain evidence="3 4">VK-A60T</strain>
    </source>
</reference>
<feature type="transmembrane region" description="Helical" evidence="1">
    <location>
        <begin position="139"/>
        <end position="158"/>
    </location>
</feature>
<dbReference type="KEGG" id="sky:D0C37_30335"/>
<accession>A0A385DJ07</accession>
<dbReference type="Proteomes" id="UP000259636">
    <property type="component" value="Chromosome"/>
</dbReference>
<name>A0A385DJ07_9ACTN</name>
<keyword evidence="1" id="KW-0472">Membrane</keyword>
<dbReference type="GeneID" id="300118423"/>
<feature type="chain" id="PRO_5017482967" description="Integral membrane protein" evidence="2">
    <location>
        <begin position="26"/>
        <end position="169"/>
    </location>
</feature>
<evidence type="ECO:0000313" key="4">
    <source>
        <dbReference type="Proteomes" id="UP000259636"/>
    </source>
</evidence>
<dbReference type="AlphaFoldDB" id="A0A385DJ07"/>